<keyword evidence="12" id="KW-0378">Hydrolase</keyword>
<keyword evidence="13 23" id="KW-0133">Cell shape</keyword>
<dbReference type="GO" id="GO:0030288">
    <property type="term" value="C:outer membrane-bounded periplasmic space"/>
    <property type="evidence" value="ECO:0007669"/>
    <property type="project" value="TreeGrafter"/>
</dbReference>
<dbReference type="EMBL" id="CP019343">
    <property type="protein sequence ID" value="ARN73474.1"/>
    <property type="molecule type" value="Genomic_DNA"/>
</dbReference>
<dbReference type="PANTHER" id="PTHR32282:SF11">
    <property type="entry name" value="PENICILLIN-BINDING PROTEIN 1B"/>
    <property type="match status" value="1"/>
</dbReference>
<dbReference type="InterPro" id="IPR012338">
    <property type="entry name" value="Beta-lactam/transpept-like"/>
</dbReference>
<evidence type="ECO:0000256" key="5">
    <source>
        <dbReference type="ARBA" id="ARBA00007739"/>
    </source>
</evidence>
<sequence>MLAKKKKKPSPAFPWWKMCLALAVLLMGALIYLDAKVRYSLHERQWQLPARVYARALSLYPQKLLAADDLHRELKQLGYQAGDDRQPGSVRREGDQFWIYSRGFQSPDYTVKPLRFSVRFNNNTVVQLERIGGSALSRVQLEPMEIGSIYSSHREDRLLVKLEQVPQSLRDILLLIEDRDFYQHLGLSPRAIARAMLTNIKAGRTLQGGSTITQQLVKNVFLSSDRRLWRKGVEAIMSLLVELHFSKDEILQSYLNEVYLGQEGPRAIHGFALASRHYFNRPLAELDASQIALLVGMVKGPSYYDPWRNPERATERRNTVLQVMAKHQLISPQQQQQFAGQPLGLAKANALANVYPAYLDLVRRQLRRDYSKQSLQTKGMKIFTAFDPIVQRHAELSLASMLKDKAAEQQAAMVVTDVNNGDVVAVVGGRQMRYAGFNRALDAVRPIGSLIKPAVYLAALQQPKRYTLATSISDGPVEVKGRDGSLWQPRNFDRKSHGQVLLHRALAKSYNQATARLGMDVGLAEVIDVVANLGVKRSVAPLPSMLLGAVALSPLEVASMYQTIASTGVYSPLRSIVDIADNNGKAVARYPVVQQQVIAKPVMHLLHYAMVEVVEEGTGKLVYQSLPRAYRVAGKTGTTNDLRDSWFAGFAGDYLAVVWMGRDDNKSAGLTGSAGALTVWREFIARASHRPLDFSVPPGIAYHWVNEETGLLSREVCEGSRYMPFLQGTAPTQRDSCDASLPGVIRWFKNLF</sequence>
<dbReference type="PANTHER" id="PTHR32282">
    <property type="entry name" value="BINDING PROTEIN TRANSPEPTIDASE, PUTATIVE-RELATED"/>
    <property type="match status" value="1"/>
</dbReference>
<keyword evidence="11 23" id="KW-0808">Transferase</keyword>
<dbReference type="InterPro" id="IPR001264">
    <property type="entry name" value="Glyco_trans_51"/>
</dbReference>
<dbReference type="Pfam" id="PF00905">
    <property type="entry name" value="Transpeptidase"/>
    <property type="match status" value="1"/>
</dbReference>
<evidence type="ECO:0000256" key="24">
    <source>
        <dbReference type="PIRSR" id="PIRSR002799-1"/>
    </source>
</evidence>
<organism evidence="28 29">
    <name type="scientific">Oceanicoccus sagamiensis</name>
    <dbReference type="NCBI Taxonomy" id="716816"/>
    <lineage>
        <taxon>Bacteria</taxon>
        <taxon>Pseudomonadati</taxon>
        <taxon>Pseudomonadota</taxon>
        <taxon>Gammaproteobacteria</taxon>
        <taxon>Cellvibrionales</taxon>
        <taxon>Spongiibacteraceae</taxon>
        <taxon>Oceanicoccus</taxon>
    </lineage>
</organism>
<dbReference type="GO" id="GO:0006508">
    <property type="term" value="P:proteolysis"/>
    <property type="evidence" value="ECO:0007669"/>
    <property type="project" value="UniProtKB-KW"/>
</dbReference>
<feature type="domain" description="Penicillin-binding protein transpeptidase" evidence="25">
    <location>
        <begin position="412"/>
        <end position="652"/>
    </location>
</feature>
<evidence type="ECO:0000256" key="4">
    <source>
        <dbReference type="ARBA" id="ARBA00007090"/>
    </source>
</evidence>
<dbReference type="GO" id="GO:0009252">
    <property type="term" value="P:peptidoglycan biosynthetic process"/>
    <property type="evidence" value="ECO:0007669"/>
    <property type="project" value="UniProtKB-UniRule"/>
</dbReference>
<dbReference type="Gene3D" id="3.30.2060.10">
    <property type="entry name" value="Penicillin-binding protein 1b domain"/>
    <property type="match status" value="1"/>
</dbReference>
<evidence type="ECO:0000256" key="10">
    <source>
        <dbReference type="ARBA" id="ARBA00022676"/>
    </source>
</evidence>
<dbReference type="Proteomes" id="UP000193450">
    <property type="component" value="Chromosome"/>
</dbReference>
<evidence type="ECO:0000256" key="11">
    <source>
        <dbReference type="ARBA" id="ARBA00022679"/>
    </source>
</evidence>
<dbReference type="Pfam" id="PF00912">
    <property type="entry name" value="Transgly"/>
    <property type="match status" value="1"/>
</dbReference>
<evidence type="ECO:0000256" key="9">
    <source>
        <dbReference type="ARBA" id="ARBA00022670"/>
    </source>
</evidence>
<dbReference type="InterPro" id="IPR036950">
    <property type="entry name" value="PBP_transglycosylase"/>
</dbReference>
<keyword evidence="17" id="KW-0511">Multifunctional enzyme</keyword>
<dbReference type="NCBIfam" id="TIGR02071">
    <property type="entry name" value="PBP_1b"/>
    <property type="match status" value="1"/>
</dbReference>
<comment type="subcellular location">
    <subcellularLocation>
        <location evidence="2">Cell membrane</location>
    </subcellularLocation>
</comment>
<dbReference type="GO" id="GO:0005886">
    <property type="term" value="C:plasma membrane"/>
    <property type="evidence" value="ECO:0007669"/>
    <property type="project" value="UniProtKB-SubCell"/>
</dbReference>
<dbReference type="GO" id="GO:0071555">
    <property type="term" value="P:cell wall organization"/>
    <property type="evidence" value="ECO:0007669"/>
    <property type="project" value="UniProtKB-UniRule"/>
</dbReference>
<dbReference type="PIRSF" id="PIRSF002799">
    <property type="entry name" value="PBP_1b"/>
    <property type="match status" value="1"/>
</dbReference>
<evidence type="ECO:0000256" key="22">
    <source>
        <dbReference type="NCBIfam" id="TIGR02071"/>
    </source>
</evidence>
<dbReference type="UniPathway" id="UPA00219"/>
<dbReference type="GO" id="GO:0009274">
    <property type="term" value="C:peptidoglycan-based cell wall"/>
    <property type="evidence" value="ECO:0007669"/>
    <property type="project" value="UniProtKB-UniRule"/>
</dbReference>
<evidence type="ECO:0000256" key="20">
    <source>
        <dbReference type="ARBA" id="ARBA00034000"/>
    </source>
</evidence>
<dbReference type="GO" id="GO:0008658">
    <property type="term" value="F:penicillin binding"/>
    <property type="evidence" value="ECO:0007669"/>
    <property type="project" value="UniProtKB-UniRule"/>
</dbReference>
<keyword evidence="10 23" id="KW-0328">Glycosyltransferase</keyword>
<keyword evidence="14 23" id="KW-0573">Peptidoglycan synthesis</keyword>
<keyword evidence="18 23" id="KW-0961">Cell wall biogenesis/degradation</keyword>
<keyword evidence="15" id="KW-0472">Membrane</keyword>
<evidence type="ECO:0000313" key="29">
    <source>
        <dbReference type="Proteomes" id="UP000193450"/>
    </source>
</evidence>
<evidence type="ECO:0000256" key="17">
    <source>
        <dbReference type="ARBA" id="ARBA00023268"/>
    </source>
</evidence>
<comment type="similarity">
    <text evidence="4 23">In the C-terminal section; belongs to the transpeptidase family.</text>
</comment>
<dbReference type="AlphaFoldDB" id="A0A1X9N8R0"/>
<feature type="active site" description="Proton donor; for transglycosylase activity" evidence="24">
    <location>
        <position position="177"/>
    </location>
</feature>
<dbReference type="STRING" id="716816.BST96_04700"/>
<dbReference type="GO" id="GO:0008955">
    <property type="term" value="F:peptidoglycan glycosyltransferase activity"/>
    <property type="evidence" value="ECO:0007669"/>
    <property type="project" value="UniProtKB-UniRule"/>
</dbReference>
<keyword evidence="7" id="KW-1003">Cell membrane</keyword>
<evidence type="ECO:0000256" key="7">
    <source>
        <dbReference type="ARBA" id="ARBA00022475"/>
    </source>
</evidence>
<evidence type="ECO:0000256" key="8">
    <source>
        <dbReference type="ARBA" id="ARBA00022645"/>
    </source>
</evidence>
<evidence type="ECO:0000259" key="27">
    <source>
        <dbReference type="Pfam" id="PF14814"/>
    </source>
</evidence>
<comment type="catalytic activity">
    <reaction evidence="21">
        <text>[GlcNAc-(1-&gt;4)-Mur2Ac(oyl-L-Ala-gamma-D-Glu-L-Lys-D-Ala-D-Ala)](n)-di-trans,octa-cis-undecaprenyl diphosphate + beta-D-GlcNAc-(1-&gt;4)-Mur2Ac(oyl-L-Ala-gamma-D-Glu-L-Lys-D-Ala-D-Ala)-di-trans,octa-cis-undecaprenyl diphosphate = [GlcNAc-(1-&gt;4)-Mur2Ac(oyl-L-Ala-gamma-D-Glu-L-Lys-D-Ala-D-Ala)](n+1)-di-trans,octa-cis-undecaprenyl diphosphate + di-trans,octa-cis-undecaprenyl diphosphate + H(+)</text>
        <dbReference type="Rhea" id="RHEA:23708"/>
        <dbReference type="Rhea" id="RHEA-COMP:9602"/>
        <dbReference type="Rhea" id="RHEA-COMP:9603"/>
        <dbReference type="ChEBI" id="CHEBI:15378"/>
        <dbReference type="ChEBI" id="CHEBI:58405"/>
        <dbReference type="ChEBI" id="CHEBI:60033"/>
        <dbReference type="ChEBI" id="CHEBI:78435"/>
        <dbReference type="EC" id="2.4.99.28"/>
    </reaction>
</comment>
<protein>
    <recommendedName>
        <fullName evidence="6 22">Penicillin-binding protein 1B</fullName>
        <shortName evidence="23">PBP-1b</shortName>
        <shortName evidence="23">PBP1b</shortName>
    </recommendedName>
    <alternativeName>
        <fullName evidence="19 23">Murein polymerase</fullName>
    </alternativeName>
</protein>
<evidence type="ECO:0000256" key="21">
    <source>
        <dbReference type="ARBA" id="ARBA00049902"/>
    </source>
</evidence>
<gene>
    <name evidence="28" type="ORF">BST96_04700</name>
</gene>
<evidence type="ECO:0000256" key="13">
    <source>
        <dbReference type="ARBA" id="ARBA00022960"/>
    </source>
</evidence>
<comment type="pathway">
    <text evidence="3 23">Cell wall biogenesis; peptidoglycan biosynthesis.</text>
</comment>
<dbReference type="GO" id="GO:0046677">
    <property type="term" value="P:response to antibiotic"/>
    <property type="evidence" value="ECO:0007669"/>
    <property type="project" value="UniProtKB-UniRule"/>
</dbReference>
<keyword evidence="9" id="KW-0645">Protease</keyword>
<dbReference type="Gene3D" id="3.40.710.10">
    <property type="entry name" value="DD-peptidase/beta-lactamase superfamily"/>
    <property type="match status" value="1"/>
</dbReference>
<dbReference type="InterPro" id="IPR050396">
    <property type="entry name" value="Glycosyltr_51/Transpeptidase"/>
</dbReference>
<evidence type="ECO:0000259" key="25">
    <source>
        <dbReference type="Pfam" id="PF00905"/>
    </source>
</evidence>
<evidence type="ECO:0000256" key="14">
    <source>
        <dbReference type="ARBA" id="ARBA00022984"/>
    </source>
</evidence>
<feature type="active site" description="Acyl-ester intermediate; for transpeptidase activity" evidence="24">
    <location>
        <position position="449"/>
    </location>
</feature>
<dbReference type="KEGG" id="osg:BST96_04700"/>
<feature type="domain" description="Glycosyl transferase family 51" evidence="26">
    <location>
        <begin position="152"/>
        <end position="324"/>
    </location>
</feature>
<keyword evidence="29" id="KW-1185">Reference proteome</keyword>
<evidence type="ECO:0000256" key="12">
    <source>
        <dbReference type="ARBA" id="ARBA00022801"/>
    </source>
</evidence>
<dbReference type="InterPro" id="IPR023346">
    <property type="entry name" value="Lysozyme-like_dom_sf"/>
</dbReference>
<keyword evidence="8" id="KW-0121">Carboxypeptidase</keyword>
<dbReference type="GO" id="GO:0008360">
    <property type="term" value="P:regulation of cell shape"/>
    <property type="evidence" value="ECO:0007669"/>
    <property type="project" value="UniProtKB-UniRule"/>
</dbReference>
<evidence type="ECO:0000256" key="1">
    <source>
        <dbReference type="ARBA" id="ARBA00002624"/>
    </source>
</evidence>
<comment type="function">
    <text evidence="1 23">Cell wall formation. Synthesis of cross-linked peptidoglycan from the lipid intermediates. The enzyme has a penicillin-insensitive transglycosylase N-terminal domain (formation of linear glycan strands) and a penicillin-sensitive transpeptidase C-terminal domain (cross-linking of the peptide subunits).</text>
</comment>
<keyword evidence="16" id="KW-0046">Antibiotic resistance</keyword>
<evidence type="ECO:0000256" key="19">
    <source>
        <dbReference type="ARBA" id="ARBA00032454"/>
    </source>
</evidence>
<comment type="similarity">
    <text evidence="5 23">In the N-terminal section; belongs to the glycosyltransferase 51 family.</text>
</comment>
<evidence type="ECO:0000256" key="23">
    <source>
        <dbReference type="PIRNR" id="PIRNR002799"/>
    </source>
</evidence>
<evidence type="ECO:0000256" key="2">
    <source>
        <dbReference type="ARBA" id="ARBA00004236"/>
    </source>
</evidence>
<comment type="catalytic activity">
    <reaction evidence="20">
        <text>Preferential cleavage: (Ac)2-L-Lys-D-Ala-|-D-Ala. Also transpeptidation of peptidyl-alanyl moieties that are N-acyl substituents of D-alanine.</text>
        <dbReference type="EC" id="3.4.16.4"/>
    </reaction>
</comment>
<dbReference type="InterPro" id="IPR028166">
    <property type="entry name" value="UB2H"/>
</dbReference>
<proteinExistence type="inferred from homology"/>
<evidence type="ECO:0000256" key="16">
    <source>
        <dbReference type="ARBA" id="ARBA00023251"/>
    </source>
</evidence>
<evidence type="ECO:0000256" key="18">
    <source>
        <dbReference type="ARBA" id="ARBA00023316"/>
    </source>
</evidence>
<evidence type="ECO:0000313" key="28">
    <source>
        <dbReference type="EMBL" id="ARN73474.1"/>
    </source>
</evidence>
<dbReference type="InterPro" id="IPR001460">
    <property type="entry name" value="PCN-bd_Tpept"/>
</dbReference>
<feature type="domain" description="Bifunctional transglycosylase second" evidence="27">
    <location>
        <begin position="59"/>
        <end position="140"/>
    </location>
</feature>
<accession>A0A1X9N8R0</accession>
<dbReference type="SUPFAM" id="SSF53955">
    <property type="entry name" value="Lysozyme-like"/>
    <property type="match status" value="1"/>
</dbReference>
<evidence type="ECO:0000256" key="3">
    <source>
        <dbReference type="ARBA" id="ARBA00004752"/>
    </source>
</evidence>
<dbReference type="Gene3D" id="1.10.3810.10">
    <property type="entry name" value="Biosynthetic peptidoglycan transglycosylase-like"/>
    <property type="match status" value="1"/>
</dbReference>
<dbReference type="GO" id="GO:0009002">
    <property type="term" value="F:serine-type D-Ala-D-Ala carboxypeptidase activity"/>
    <property type="evidence" value="ECO:0007669"/>
    <property type="project" value="UniProtKB-EC"/>
</dbReference>
<evidence type="ECO:0000256" key="6">
    <source>
        <dbReference type="ARBA" id="ARBA00018637"/>
    </source>
</evidence>
<dbReference type="Pfam" id="PF14814">
    <property type="entry name" value="UB2H"/>
    <property type="match status" value="1"/>
</dbReference>
<dbReference type="InterPro" id="IPR011813">
    <property type="entry name" value="PBP_1b"/>
</dbReference>
<evidence type="ECO:0000256" key="15">
    <source>
        <dbReference type="ARBA" id="ARBA00023136"/>
    </source>
</evidence>
<evidence type="ECO:0000259" key="26">
    <source>
        <dbReference type="Pfam" id="PF00912"/>
    </source>
</evidence>
<dbReference type="SUPFAM" id="SSF56601">
    <property type="entry name" value="beta-lactamase/transpeptidase-like"/>
    <property type="match status" value="1"/>
</dbReference>
<reference evidence="28 29" key="1">
    <citation type="submission" date="2016-11" db="EMBL/GenBank/DDBJ databases">
        <title>Trade-off between light-utilization and light-protection in marine flavobacteria.</title>
        <authorList>
            <person name="Kumagai Y."/>
        </authorList>
    </citation>
    <scope>NUCLEOTIDE SEQUENCE [LARGE SCALE GENOMIC DNA]</scope>
    <source>
        <strain evidence="28 29">NBRC 107125</strain>
    </source>
</reference>
<name>A0A1X9N8R0_9GAMM</name>